<dbReference type="AlphaFoldDB" id="A0A8J7L625"/>
<keyword evidence="2" id="KW-0812">Transmembrane</keyword>
<evidence type="ECO:0000313" key="5">
    <source>
        <dbReference type="Proteomes" id="UP000632766"/>
    </source>
</evidence>
<dbReference type="RefSeq" id="WP_198123832.1">
    <property type="nucleotide sequence ID" value="NZ_JAECZC010000007.1"/>
</dbReference>
<feature type="domain" description="PBP" evidence="3">
    <location>
        <begin position="67"/>
        <end position="313"/>
    </location>
</feature>
<keyword evidence="2" id="KW-1133">Transmembrane helix</keyword>
<dbReference type="PANTHER" id="PTHR30570:SF1">
    <property type="entry name" value="PHOSPHATE-BINDING PROTEIN PSTS"/>
    <property type="match status" value="1"/>
</dbReference>
<dbReference type="Proteomes" id="UP000632766">
    <property type="component" value="Unassembled WGS sequence"/>
</dbReference>
<sequence length="329" mass="36050">MSHKNETTLLVLAFLITVGLVGGGFWWFVKSSGLTTSPLKPSNNSPQSQASNPQTFAQVQNVPSGLISYGGSTTWAPVRKEIDPVIQSVWPQFQLRYANPQKEAPSSATGISMLLKSQLEFAQSSRPIANNEYKEGEKRGIQLREIPVAIDGIVAVVHPNLNIPGLTVDQYEAIFAGKITNWRQVGGPDLKIQLYGKKDRDTGDRFKLTQTTTEALRLVAADPAGIYWSSATLLVPQCGVKALPIGRNSNKLIPPYKLPLVSTSFCPTKRNQVNTDAFRSGEYPLSRRLVVVINANGKFEQQAGEAYANLLLTNQGQELLDKAGFVRIR</sequence>
<dbReference type="Gene3D" id="3.40.190.10">
    <property type="entry name" value="Periplasmic binding protein-like II"/>
    <property type="match status" value="2"/>
</dbReference>
<reference evidence="4 5" key="1">
    <citation type="journal article" date="2021" name="Int. J. Syst. Evol. Microbiol.">
        <title>Amazonocrinis nigriterrae gen. nov., sp. nov., Atlanticothrix silvestris gen. nov., sp. nov. and Dendronalium phyllosphericum gen. nov., sp. nov., nostocacean cyanobacteria from Brazilian environments.</title>
        <authorList>
            <person name="Alvarenga D.O."/>
            <person name="Andreote A.P.D."/>
            <person name="Branco L.H.Z."/>
            <person name="Delbaje E."/>
            <person name="Cruz R.B."/>
            <person name="Varani A.M."/>
            <person name="Fiore M.F."/>
        </authorList>
    </citation>
    <scope>NUCLEOTIDE SEQUENCE [LARGE SCALE GENOMIC DNA]</scope>
    <source>
        <strain evidence="4 5">CENA67</strain>
    </source>
</reference>
<dbReference type="InterPro" id="IPR050811">
    <property type="entry name" value="Phosphate_ABC_transporter"/>
</dbReference>
<evidence type="ECO:0000259" key="3">
    <source>
        <dbReference type="Pfam" id="PF12849"/>
    </source>
</evidence>
<dbReference type="Pfam" id="PF12849">
    <property type="entry name" value="PBP_like_2"/>
    <property type="match status" value="1"/>
</dbReference>
<dbReference type="InterPro" id="IPR024370">
    <property type="entry name" value="PBP_domain"/>
</dbReference>
<dbReference type="SUPFAM" id="SSF53850">
    <property type="entry name" value="Periplasmic binding protein-like II"/>
    <property type="match status" value="1"/>
</dbReference>
<evidence type="ECO:0000256" key="2">
    <source>
        <dbReference type="SAM" id="Phobius"/>
    </source>
</evidence>
<comment type="caution">
    <text evidence="4">The sequence shown here is derived from an EMBL/GenBank/DDBJ whole genome shotgun (WGS) entry which is preliminary data.</text>
</comment>
<gene>
    <name evidence="4" type="ORF">I8748_06580</name>
</gene>
<organism evidence="4 5">
    <name type="scientific">Amazonocrinis nigriterrae CENA67</name>
    <dbReference type="NCBI Taxonomy" id="2794033"/>
    <lineage>
        <taxon>Bacteria</taxon>
        <taxon>Bacillati</taxon>
        <taxon>Cyanobacteriota</taxon>
        <taxon>Cyanophyceae</taxon>
        <taxon>Nostocales</taxon>
        <taxon>Nostocaceae</taxon>
        <taxon>Amazonocrinis</taxon>
        <taxon>Amazonocrinis nigriterrae</taxon>
    </lineage>
</organism>
<feature type="transmembrane region" description="Helical" evidence="2">
    <location>
        <begin position="7"/>
        <end position="29"/>
    </location>
</feature>
<dbReference type="EMBL" id="JAECZC010000007">
    <property type="protein sequence ID" value="MBH8561844.1"/>
    <property type="molecule type" value="Genomic_DNA"/>
</dbReference>
<accession>A0A8J7L625</accession>
<proteinExistence type="predicted"/>
<name>A0A8J7L625_9NOST</name>
<protein>
    <submittedName>
        <fullName evidence="4">Substrate-binding domain-containing protein</fullName>
    </submittedName>
</protein>
<keyword evidence="5" id="KW-1185">Reference proteome</keyword>
<evidence type="ECO:0000313" key="4">
    <source>
        <dbReference type="EMBL" id="MBH8561844.1"/>
    </source>
</evidence>
<dbReference type="PANTHER" id="PTHR30570">
    <property type="entry name" value="PERIPLASMIC PHOSPHATE BINDING COMPONENT OF PHOSPHATE ABC TRANSPORTER"/>
    <property type="match status" value="1"/>
</dbReference>
<keyword evidence="1" id="KW-0732">Signal</keyword>
<keyword evidence="2" id="KW-0472">Membrane</keyword>
<evidence type="ECO:0000256" key="1">
    <source>
        <dbReference type="ARBA" id="ARBA00022729"/>
    </source>
</evidence>